<gene>
    <name evidence="1" type="ORF">CMU_019610</name>
</gene>
<evidence type="ECO:0000313" key="2">
    <source>
        <dbReference type="Proteomes" id="UP000001460"/>
    </source>
</evidence>
<dbReference type="AlphaFoldDB" id="B6ACE8"/>
<proteinExistence type="predicted"/>
<reference evidence="1" key="1">
    <citation type="submission" date="2008-06" db="EMBL/GenBank/DDBJ databases">
        <authorList>
            <person name="Lorenzi H."/>
            <person name="Inman J."/>
            <person name="Miller J."/>
            <person name="Schobel S."/>
            <person name="Amedeo P."/>
            <person name="Caler E.V."/>
            <person name="da Silva J."/>
        </authorList>
    </citation>
    <scope>NUCLEOTIDE SEQUENCE [LARGE SCALE GENOMIC DNA]</scope>
    <source>
        <strain evidence="1">RN66</strain>
    </source>
</reference>
<sequence length="402" mass="46814">MFKSAPMQLNSFNQYSLGTSSSLNKYNSRNLYSIRVYSSIDNTYITVPISRNDFCISDLKEYLINQNYKRSAYQSFDSDTSTVDLSPIISMRSLDKKVTTNNFGNIEIYSSSPEEASKINLINKDKTIESLIRSKPDIKFIYEYSNISNISNSNEMYIFIYLKPNHLNKAERCLINITNNEIQLALIKEINKSNNDDKRNFTIPIRDLFSISKYPQIRYGFLIKKKGKNNHSILLSARNINQYSSLLEKFAIITKIINDQELIDDADLKLAVIETKCKNLNETRQIKSIYTFQDALNSQNGINLISHWLKNIQKSTFLNHLDIPKFKYDIENRELLFEGSNETVYLDHLKDILFDDETQYSKLRDNLRVIMANFDFSISFGDPFIEDLLYRYVLTLSTCTNF</sequence>
<name>B6ACE8_CRYMR</name>
<dbReference type="GeneID" id="6995486"/>
<dbReference type="OMA" id="ERCLINI"/>
<dbReference type="RefSeq" id="XP_002140553.1">
    <property type="nucleotide sequence ID" value="XM_002140517.1"/>
</dbReference>
<dbReference type="VEuPathDB" id="CryptoDB:CMU_019610"/>
<accession>B6ACE8</accession>
<protein>
    <submittedName>
        <fullName evidence="1">Uncharacterized protein</fullName>
    </submittedName>
</protein>
<evidence type="ECO:0000313" key="1">
    <source>
        <dbReference type="EMBL" id="EEA06204.1"/>
    </source>
</evidence>
<organism evidence="1 2">
    <name type="scientific">Cryptosporidium muris (strain RN66)</name>
    <dbReference type="NCBI Taxonomy" id="441375"/>
    <lineage>
        <taxon>Eukaryota</taxon>
        <taxon>Sar</taxon>
        <taxon>Alveolata</taxon>
        <taxon>Apicomplexa</taxon>
        <taxon>Conoidasida</taxon>
        <taxon>Coccidia</taxon>
        <taxon>Eucoccidiorida</taxon>
        <taxon>Eimeriorina</taxon>
        <taxon>Cryptosporidiidae</taxon>
        <taxon>Cryptosporidium</taxon>
    </lineage>
</organism>
<keyword evidence="2" id="KW-1185">Reference proteome</keyword>
<dbReference type="OrthoDB" id="10294734at2759"/>
<dbReference type="EMBL" id="DS989728">
    <property type="protein sequence ID" value="EEA06204.1"/>
    <property type="molecule type" value="Genomic_DNA"/>
</dbReference>
<dbReference type="Proteomes" id="UP000001460">
    <property type="component" value="Unassembled WGS sequence"/>
</dbReference>